<protein>
    <recommendedName>
        <fullName evidence="4">Histone-lysine N-methyltransferase, H3 lysine-36 specific</fullName>
        <ecNumber evidence="3">2.1.1.359</ecNumber>
    </recommendedName>
    <alternativeName>
        <fullName evidence="13">SET domain-containing protein 2</fullName>
    </alternativeName>
</protein>
<comment type="catalytic activity">
    <reaction evidence="14">
        <text>L-lysyl(36)-[histone H3] + 3 S-adenosyl-L-methionine = N(6),N(6),N(6)-trimethyl-L-lysyl(36)-[histone H3] + 3 S-adenosyl-L-homocysteine + 3 H(+)</text>
        <dbReference type="Rhea" id="RHEA:60324"/>
        <dbReference type="Rhea" id="RHEA-COMP:9785"/>
        <dbReference type="Rhea" id="RHEA-COMP:15536"/>
        <dbReference type="ChEBI" id="CHEBI:15378"/>
        <dbReference type="ChEBI" id="CHEBI:29969"/>
        <dbReference type="ChEBI" id="CHEBI:57856"/>
        <dbReference type="ChEBI" id="CHEBI:59789"/>
        <dbReference type="ChEBI" id="CHEBI:61961"/>
        <dbReference type="EC" id="2.1.1.359"/>
    </reaction>
</comment>
<feature type="region of interest" description="Disordered" evidence="16">
    <location>
        <begin position="710"/>
        <end position="797"/>
    </location>
</feature>
<feature type="domain" description="AWS" evidence="19">
    <location>
        <begin position="96"/>
        <end position="151"/>
    </location>
</feature>
<dbReference type="InterPro" id="IPR001214">
    <property type="entry name" value="SET_dom"/>
</dbReference>
<feature type="compositionally biased region" description="Low complexity" evidence="16">
    <location>
        <begin position="754"/>
        <end position="765"/>
    </location>
</feature>
<evidence type="ECO:0000256" key="1">
    <source>
        <dbReference type="ARBA" id="ARBA00004123"/>
    </source>
</evidence>
<comment type="subcellular location">
    <subcellularLocation>
        <location evidence="2">Chromosome</location>
    </subcellularLocation>
    <subcellularLocation>
        <location evidence="1">Nucleus</location>
    </subcellularLocation>
</comment>
<organism evidence="20 21">
    <name type="scientific">Lentinula aciculospora</name>
    <dbReference type="NCBI Taxonomy" id="153920"/>
    <lineage>
        <taxon>Eukaryota</taxon>
        <taxon>Fungi</taxon>
        <taxon>Dikarya</taxon>
        <taxon>Basidiomycota</taxon>
        <taxon>Agaricomycotina</taxon>
        <taxon>Agaricomycetes</taxon>
        <taxon>Agaricomycetidae</taxon>
        <taxon>Agaricales</taxon>
        <taxon>Marasmiineae</taxon>
        <taxon>Omphalotaceae</taxon>
        <taxon>Lentinula</taxon>
    </lineage>
</organism>
<evidence type="ECO:0000256" key="7">
    <source>
        <dbReference type="ARBA" id="ARBA00022603"/>
    </source>
</evidence>
<feature type="compositionally biased region" description="Basic and acidic residues" evidence="16">
    <location>
        <begin position="1"/>
        <end position="10"/>
    </location>
</feature>
<dbReference type="OrthoDB" id="422362at2759"/>
<dbReference type="CDD" id="cd19172">
    <property type="entry name" value="SET_SETD2"/>
    <property type="match status" value="1"/>
</dbReference>
<dbReference type="SUPFAM" id="SSF82199">
    <property type="entry name" value="SET domain"/>
    <property type="match status" value="1"/>
</dbReference>
<dbReference type="Gene3D" id="1.10.1740.100">
    <property type="entry name" value="Set2, Rpb1 interacting domain"/>
    <property type="match status" value="1"/>
</dbReference>
<dbReference type="InterPro" id="IPR050777">
    <property type="entry name" value="SET2_Histone-Lys_MeTrsfase"/>
</dbReference>
<feature type="coiled-coil region" evidence="15">
    <location>
        <begin position="656"/>
        <end position="683"/>
    </location>
</feature>
<evidence type="ECO:0000256" key="2">
    <source>
        <dbReference type="ARBA" id="ARBA00004286"/>
    </source>
</evidence>
<dbReference type="Pfam" id="PF17907">
    <property type="entry name" value="AWS"/>
    <property type="match status" value="1"/>
</dbReference>
<evidence type="ECO:0000256" key="9">
    <source>
        <dbReference type="ARBA" id="ARBA00022691"/>
    </source>
</evidence>
<feature type="region of interest" description="Disordered" evidence="16">
    <location>
        <begin position="1"/>
        <end position="53"/>
    </location>
</feature>
<dbReference type="InterPro" id="IPR006560">
    <property type="entry name" value="AWS_dom"/>
</dbReference>
<evidence type="ECO:0000256" key="11">
    <source>
        <dbReference type="ARBA" id="ARBA00023163"/>
    </source>
</evidence>
<feature type="compositionally biased region" description="Polar residues" evidence="16">
    <location>
        <begin position="742"/>
        <end position="753"/>
    </location>
</feature>
<evidence type="ECO:0000256" key="16">
    <source>
        <dbReference type="SAM" id="MobiDB-lite"/>
    </source>
</evidence>
<dbReference type="SMART" id="SM00508">
    <property type="entry name" value="PostSET"/>
    <property type="match status" value="1"/>
</dbReference>
<evidence type="ECO:0000313" key="21">
    <source>
        <dbReference type="Proteomes" id="UP001150266"/>
    </source>
</evidence>
<dbReference type="SMART" id="SM00317">
    <property type="entry name" value="SET"/>
    <property type="match status" value="1"/>
</dbReference>
<evidence type="ECO:0000256" key="3">
    <source>
        <dbReference type="ARBA" id="ARBA00012178"/>
    </source>
</evidence>
<keyword evidence="12" id="KW-0539">Nucleus</keyword>
<evidence type="ECO:0000259" key="19">
    <source>
        <dbReference type="PROSITE" id="PS51215"/>
    </source>
</evidence>
<keyword evidence="7" id="KW-0489">Methyltransferase</keyword>
<dbReference type="InterPro" id="IPR046341">
    <property type="entry name" value="SET_dom_sf"/>
</dbReference>
<dbReference type="PROSITE" id="PS50280">
    <property type="entry name" value="SET"/>
    <property type="match status" value="1"/>
</dbReference>
<feature type="region of interest" description="Disordered" evidence="16">
    <location>
        <begin position="576"/>
        <end position="627"/>
    </location>
</feature>
<dbReference type="PROSITE" id="PS51568">
    <property type="entry name" value="SAM_MT43_SET2_1"/>
    <property type="match status" value="1"/>
</dbReference>
<dbReference type="InterPro" id="IPR003616">
    <property type="entry name" value="Post-SET_dom"/>
</dbReference>
<evidence type="ECO:0000313" key="20">
    <source>
        <dbReference type="EMBL" id="KAJ4481185.1"/>
    </source>
</evidence>
<feature type="domain" description="SET" evidence="17">
    <location>
        <begin position="153"/>
        <end position="270"/>
    </location>
</feature>
<dbReference type="AlphaFoldDB" id="A0A9W9AF39"/>
<dbReference type="Proteomes" id="UP001150266">
    <property type="component" value="Unassembled WGS sequence"/>
</dbReference>
<dbReference type="Pfam" id="PF00856">
    <property type="entry name" value="SET"/>
    <property type="match status" value="1"/>
</dbReference>
<dbReference type="PROSITE" id="PS51215">
    <property type="entry name" value="AWS"/>
    <property type="match status" value="1"/>
</dbReference>
<dbReference type="PROSITE" id="PS50868">
    <property type="entry name" value="POST_SET"/>
    <property type="match status" value="1"/>
</dbReference>
<keyword evidence="8" id="KW-0808">Transferase</keyword>
<evidence type="ECO:0000259" key="18">
    <source>
        <dbReference type="PROSITE" id="PS50868"/>
    </source>
</evidence>
<keyword evidence="10" id="KW-0805">Transcription regulation</keyword>
<feature type="compositionally biased region" description="Basic and acidic residues" evidence="16">
    <location>
        <begin position="576"/>
        <end position="591"/>
    </location>
</feature>
<dbReference type="GO" id="GO:0140955">
    <property type="term" value="F:histone H3K36 trimethyltransferase activity"/>
    <property type="evidence" value="ECO:0007669"/>
    <property type="project" value="UniProtKB-EC"/>
</dbReference>
<feature type="compositionally biased region" description="Basic and acidic residues" evidence="16">
    <location>
        <begin position="787"/>
        <end position="797"/>
    </location>
</feature>
<dbReference type="EC" id="2.1.1.359" evidence="3"/>
<proteinExistence type="predicted"/>
<reference evidence="20" key="1">
    <citation type="submission" date="2022-08" db="EMBL/GenBank/DDBJ databases">
        <title>A Global Phylogenomic Analysis of the Shiitake Genus Lentinula.</title>
        <authorList>
            <consortium name="DOE Joint Genome Institute"/>
            <person name="Sierra-Patev S."/>
            <person name="Min B."/>
            <person name="Naranjo-Ortiz M."/>
            <person name="Looney B."/>
            <person name="Konkel Z."/>
            <person name="Slot J.C."/>
            <person name="Sakamoto Y."/>
            <person name="Steenwyk J.L."/>
            <person name="Rokas A."/>
            <person name="Carro J."/>
            <person name="Camarero S."/>
            <person name="Ferreira P."/>
            <person name="Molpeceres G."/>
            <person name="Ruiz-Duenas F.J."/>
            <person name="Serrano A."/>
            <person name="Henrissat B."/>
            <person name="Drula E."/>
            <person name="Hughes K.W."/>
            <person name="Mata J.L."/>
            <person name="Ishikawa N.K."/>
            <person name="Vargas-Isla R."/>
            <person name="Ushijima S."/>
            <person name="Smith C.A."/>
            <person name="Ahrendt S."/>
            <person name="Andreopoulos W."/>
            <person name="He G."/>
            <person name="Labutti K."/>
            <person name="Lipzen A."/>
            <person name="Ng V."/>
            <person name="Riley R."/>
            <person name="Sandor L."/>
            <person name="Barry K."/>
            <person name="Martinez A.T."/>
            <person name="Xiao Y."/>
            <person name="Gibbons J.G."/>
            <person name="Terashima K."/>
            <person name="Grigoriev I.V."/>
            <person name="Hibbett D.S."/>
        </authorList>
    </citation>
    <scope>NUCLEOTIDE SEQUENCE</scope>
    <source>
        <strain evidence="20">JLM2183</strain>
    </source>
</reference>
<dbReference type="GO" id="GO:0032259">
    <property type="term" value="P:methylation"/>
    <property type="evidence" value="ECO:0007669"/>
    <property type="project" value="UniProtKB-KW"/>
</dbReference>
<keyword evidence="15" id="KW-0175">Coiled coil</keyword>
<feature type="compositionally biased region" description="Low complexity" evidence="16">
    <location>
        <begin position="528"/>
        <end position="538"/>
    </location>
</feature>
<dbReference type="SMART" id="SM00570">
    <property type="entry name" value="AWS"/>
    <property type="match status" value="1"/>
</dbReference>
<evidence type="ECO:0000256" key="4">
    <source>
        <dbReference type="ARBA" id="ARBA00018028"/>
    </source>
</evidence>
<feature type="compositionally biased region" description="Basic and acidic residues" evidence="16">
    <location>
        <begin position="615"/>
        <end position="627"/>
    </location>
</feature>
<name>A0A9W9AF39_9AGAR</name>
<evidence type="ECO:0000256" key="12">
    <source>
        <dbReference type="ARBA" id="ARBA00023242"/>
    </source>
</evidence>
<feature type="domain" description="Post-SET" evidence="18">
    <location>
        <begin position="277"/>
        <end position="293"/>
    </location>
</feature>
<evidence type="ECO:0000256" key="15">
    <source>
        <dbReference type="SAM" id="Coils"/>
    </source>
</evidence>
<accession>A0A9W9AF39</accession>
<dbReference type="InterPro" id="IPR044437">
    <property type="entry name" value="SETD2/Set2_SET"/>
</dbReference>
<keyword evidence="6" id="KW-0678">Repressor</keyword>
<dbReference type="EMBL" id="JAOTPV010000006">
    <property type="protein sequence ID" value="KAJ4481185.1"/>
    <property type="molecule type" value="Genomic_DNA"/>
</dbReference>
<evidence type="ECO:0000256" key="8">
    <source>
        <dbReference type="ARBA" id="ARBA00022679"/>
    </source>
</evidence>
<comment type="caution">
    <text evidence="20">The sequence shown here is derived from an EMBL/GenBank/DDBJ whole genome shotgun (WGS) entry which is preliminary data.</text>
</comment>
<evidence type="ECO:0000256" key="13">
    <source>
        <dbReference type="ARBA" id="ARBA00030091"/>
    </source>
</evidence>
<evidence type="ECO:0000256" key="10">
    <source>
        <dbReference type="ARBA" id="ARBA00023015"/>
    </source>
</evidence>
<dbReference type="InterPro" id="IPR013257">
    <property type="entry name" value="SRI"/>
</dbReference>
<feature type="compositionally biased region" description="Acidic residues" evidence="16">
    <location>
        <begin position="766"/>
        <end position="786"/>
    </location>
</feature>
<evidence type="ECO:0000256" key="14">
    <source>
        <dbReference type="ARBA" id="ARBA00047545"/>
    </source>
</evidence>
<dbReference type="PANTHER" id="PTHR22884">
    <property type="entry name" value="SET DOMAIN PROTEINS"/>
    <property type="match status" value="1"/>
</dbReference>
<dbReference type="GO" id="GO:0005634">
    <property type="term" value="C:nucleus"/>
    <property type="evidence" value="ECO:0007669"/>
    <property type="project" value="UniProtKB-SubCell"/>
</dbReference>
<sequence length="828" mass="92995">MSLSDHDSPKSEGSPATPNSPNSHSAESSTPSASSSKTSTPPPAPPANSRKQSATGAVIQFIDHLPVARQDALKTFTEISDNCYQYKSLGRVRELEESMTCDCTFDPEYDDLELACGAGSDCINRLTQIECVAGYCRCKEHCLNQRFQAKQYAPIEIVLTEKKGFGLRAEDDLPKDSFIYEYVGDVVNNSSFKKRMRDYATEGIKHFYFMMLQKDQFIDATKSGGIGRFANHSCNPNCYVAKWTIDQHVRMGIFAKRYIRKDEELTFNYNVDRYGHQAQVCYCGEPNCVGFIGGKTQTEADVSTMDELYLDALGITDDDELQEYKGTKKKKGKKIDDPDFMPTMKPVTEKEVHKVVQAIRQTQSKKMLYKLLSRLKITQEQSALRQVMRLRGFSLMKNILEDYMKDTDILALAMECMFSWPLIARNKVEDSQVSVPVKQCMDSENEGVKSWADKLISHWDSLELSYRIPRLPKQDPQILLQMSVKAVEEEKPQTTLPLMPPPPTRPRNHRPSSTWDDAIWRAPKRPRTTPVPVVTLEESPPPPVAQGPSHTELRAIQNAELEAIIAAAKADKADAEAKAQARAQAEEERRQKKEKTKTEVSSTSNGKKRHKEKKDKRTDKTEKEVDKEALKEKRLLKLISPIVVKSMSKHASALGHDRFKRHAKELTEKIAEREKKSTAYQQNKLDALSDEKAAKMKKYAKEYIHKLLHRMEKQNGHRKPSSSASASVHTAASATPSVLVGSPSSAIGTPTSTALQVDLAAVALDESMDMDTDSESDDADEEDDDANMDRDEDGRRIAEYNRNALDPEGVGNDAEMEQLLVEPLTVDV</sequence>
<keyword evidence="11" id="KW-0804">Transcription</keyword>
<dbReference type="GO" id="GO:0005694">
    <property type="term" value="C:chromosome"/>
    <property type="evidence" value="ECO:0007669"/>
    <property type="project" value="UniProtKB-SubCell"/>
</dbReference>
<feature type="compositionally biased region" description="Low complexity" evidence="16">
    <location>
        <begin position="19"/>
        <end position="39"/>
    </location>
</feature>
<keyword evidence="21" id="KW-1185">Reference proteome</keyword>
<feature type="region of interest" description="Disordered" evidence="16">
    <location>
        <begin position="490"/>
        <end position="550"/>
    </location>
</feature>
<evidence type="ECO:0000256" key="6">
    <source>
        <dbReference type="ARBA" id="ARBA00022491"/>
    </source>
</evidence>
<dbReference type="InterPro" id="IPR025788">
    <property type="entry name" value="Set2_fungi"/>
</dbReference>
<dbReference type="GO" id="GO:0006355">
    <property type="term" value="P:regulation of DNA-templated transcription"/>
    <property type="evidence" value="ECO:0007669"/>
    <property type="project" value="InterPro"/>
</dbReference>
<keyword evidence="9" id="KW-0949">S-adenosyl-L-methionine</keyword>
<dbReference type="Pfam" id="PF08236">
    <property type="entry name" value="SRI"/>
    <property type="match status" value="1"/>
</dbReference>
<keyword evidence="5" id="KW-0158">Chromosome</keyword>
<dbReference type="Gene3D" id="2.170.270.10">
    <property type="entry name" value="SET domain"/>
    <property type="match status" value="1"/>
</dbReference>
<evidence type="ECO:0000256" key="5">
    <source>
        <dbReference type="ARBA" id="ARBA00022454"/>
    </source>
</evidence>
<dbReference type="InterPro" id="IPR038190">
    <property type="entry name" value="SRI_sf"/>
</dbReference>
<feature type="compositionally biased region" description="Low complexity" evidence="16">
    <location>
        <begin position="721"/>
        <end position="738"/>
    </location>
</feature>
<evidence type="ECO:0000259" key="17">
    <source>
        <dbReference type="PROSITE" id="PS50280"/>
    </source>
</evidence>
<gene>
    <name evidence="20" type="ORF">J3R30DRAFT_2415565</name>
</gene>